<proteinExistence type="predicted"/>
<evidence type="ECO:0000313" key="1">
    <source>
        <dbReference type="EMBL" id="KAH7298899.1"/>
    </source>
</evidence>
<protein>
    <submittedName>
        <fullName evidence="1">Uncharacterized protein</fullName>
    </submittedName>
</protein>
<gene>
    <name evidence="1" type="ORF">KP509_25G063500</name>
</gene>
<reference evidence="1" key="1">
    <citation type="submission" date="2021-08" db="EMBL/GenBank/DDBJ databases">
        <title>WGS assembly of Ceratopteris richardii.</title>
        <authorList>
            <person name="Marchant D.B."/>
            <person name="Chen G."/>
            <person name="Jenkins J."/>
            <person name="Shu S."/>
            <person name="Leebens-Mack J."/>
            <person name="Grimwood J."/>
            <person name="Schmutz J."/>
            <person name="Soltis P."/>
            <person name="Soltis D."/>
            <person name="Chen Z.-H."/>
        </authorList>
    </citation>
    <scope>NUCLEOTIDE SEQUENCE</scope>
    <source>
        <strain evidence="1">Whitten #5841</strain>
        <tissue evidence="1">Leaf</tissue>
    </source>
</reference>
<comment type="caution">
    <text evidence="1">The sequence shown here is derived from an EMBL/GenBank/DDBJ whole genome shotgun (WGS) entry which is preliminary data.</text>
</comment>
<sequence length="102" mass="11965">MTIIVMLFVIYFNRVLDCHRKFSFFVGTKKTWAVYKLSHMKTIKDKVKEEEIKGINGRKATMPLKITFKMKTIKDKVKEEEIKGINGRKATMPLKVMIKVII</sequence>
<dbReference type="EMBL" id="CM035430">
    <property type="protein sequence ID" value="KAH7298899.1"/>
    <property type="molecule type" value="Genomic_DNA"/>
</dbReference>
<accession>A0A8T2RQZ0</accession>
<evidence type="ECO:0000313" key="2">
    <source>
        <dbReference type="Proteomes" id="UP000825935"/>
    </source>
</evidence>
<dbReference type="AlphaFoldDB" id="A0A8T2RQZ0"/>
<keyword evidence="2" id="KW-1185">Reference proteome</keyword>
<dbReference type="Proteomes" id="UP000825935">
    <property type="component" value="Chromosome 25"/>
</dbReference>
<organism evidence="1 2">
    <name type="scientific">Ceratopteris richardii</name>
    <name type="common">Triangle waterfern</name>
    <dbReference type="NCBI Taxonomy" id="49495"/>
    <lineage>
        <taxon>Eukaryota</taxon>
        <taxon>Viridiplantae</taxon>
        <taxon>Streptophyta</taxon>
        <taxon>Embryophyta</taxon>
        <taxon>Tracheophyta</taxon>
        <taxon>Polypodiopsida</taxon>
        <taxon>Polypodiidae</taxon>
        <taxon>Polypodiales</taxon>
        <taxon>Pteridineae</taxon>
        <taxon>Pteridaceae</taxon>
        <taxon>Parkerioideae</taxon>
        <taxon>Ceratopteris</taxon>
    </lineage>
</organism>
<name>A0A8T2RQZ0_CERRI</name>